<proteinExistence type="predicted"/>
<protein>
    <recommendedName>
        <fullName evidence="1">Knr4/Smi1-like domain-containing protein</fullName>
    </recommendedName>
</protein>
<accession>A0A6S6S9J5</accession>
<reference evidence="2" key="1">
    <citation type="submission" date="2020-01" db="EMBL/GenBank/DDBJ databases">
        <authorList>
            <person name="Meier V. D."/>
            <person name="Meier V D."/>
        </authorList>
    </citation>
    <scope>NUCLEOTIDE SEQUENCE</scope>
    <source>
        <strain evidence="2">HLG_WM_MAG_10</strain>
    </source>
</reference>
<dbReference type="InterPro" id="IPR018958">
    <property type="entry name" value="Knr4/Smi1-like_dom"/>
</dbReference>
<dbReference type="Pfam" id="PF09346">
    <property type="entry name" value="SMI1_KNR4"/>
    <property type="match status" value="1"/>
</dbReference>
<gene>
    <name evidence="2" type="ORF">HELGO_WM29744</name>
</gene>
<organism evidence="2">
    <name type="scientific">uncultured Aureispira sp</name>
    <dbReference type="NCBI Taxonomy" id="1331704"/>
    <lineage>
        <taxon>Bacteria</taxon>
        <taxon>Pseudomonadati</taxon>
        <taxon>Bacteroidota</taxon>
        <taxon>Saprospiria</taxon>
        <taxon>Saprospirales</taxon>
        <taxon>Saprospiraceae</taxon>
        <taxon>Aureispira</taxon>
        <taxon>environmental samples</taxon>
    </lineage>
</organism>
<evidence type="ECO:0000259" key="1">
    <source>
        <dbReference type="Pfam" id="PF09346"/>
    </source>
</evidence>
<dbReference type="InterPro" id="IPR037883">
    <property type="entry name" value="Knr4/Smi1-like_sf"/>
</dbReference>
<feature type="domain" description="Knr4/Smi1-like" evidence="1">
    <location>
        <begin position="125"/>
        <end position="230"/>
    </location>
</feature>
<dbReference type="SUPFAM" id="SSF160631">
    <property type="entry name" value="SMI1/KNR4-like"/>
    <property type="match status" value="1"/>
</dbReference>
<dbReference type="EMBL" id="CACVAQ010000044">
    <property type="protein sequence ID" value="CAA6799747.1"/>
    <property type="molecule type" value="Genomic_DNA"/>
</dbReference>
<dbReference type="AlphaFoldDB" id="A0A6S6S9J5"/>
<evidence type="ECO:0000313" key="2">
    <source>
        <dbReference type="EMBL" id="CAA6799747.1"/>
    </source>
</evidence>
<name>A0A6S6S9J5_9BACT</name>
<sequence length="271" mass="31500">MKRMNTIIIGQQHYHWEVKVFTWLDAIECTIYNSVDSEQGLAIIQNGTDKLLSSPQKVKEWVHFALEDAWSNERRVYRLFEINGHNRMIRLQNSLAEEAKVVALLSQKFNRSTNGLEKSTLKYNLTNLEKKLGLTLPSVIKQLYLGLGNGDFGPDYGFFLLEKMEGNKKITLSQAYQDLHHAKIKDWDWELSTLLLPFLYWGADIYSLIDCADPNGAVYVLDENLKDENTRWQSCTWKHCGSMLDWLKKWSEGDVSGRSLWLEMYQLRGLL</sequence>